<dbReference type="PROSITE" id="PS00887">
    <property type="entry name" value="ILVD_EDD_2"/>
    <property type="match status" value="1"/>
</dbReference>
<accession>A0A1I7M366</accession>
<dbReference type="SUPFAM" id="SSF52016">
    <property type="entry name" value="LeuD/IlvD-like"/>
    <property type="match status" value="1"/>
</dbReference>
<name>A0A1I7M366_9BURK</name>
<dbReference type="PANTHER" id="PTHR43661:SF1">
    <property type="entry name" value="PHOSPHOGLUCONATE DEHYDRATASE"/>
    <property type="match status" value="1"/>
</dbReference>
<evidence type="ECO:0000256" key="9">
    <source>
        <dbReference type="HAMAP-Rule" id="MF_02094"/>
    </source>
</evidence>
<dbReference type="GO" id="GO:0019521">
    <property type="term" value="P:D-gluconate metabolic process"/>
    <property type="evidence" value="ECO:0007669"/>
    <property type="project" value="UniProtKB-KW"/>
</dbReference>
<evidence type="ECO:0000256" key="2">
    <source>
        <dbReference type="ARBA" id="ARBA00022485"/>
    </source>
</evidence>
<keyword evidence="6 9" id="KW-0311">Gluconate utilization</keyword>
<evidence type="ECO:0000256" key="10">
    <source>
        <dbReference type="NCBIfam" id="TIGR01196"/>
    </source>
</evidence>
<keyword evidence="2 9" id="KW-0004">4Fe-4S</keyword>
<feature type="binding site" evidence="9">
    <location>
        <position position="156"/>
    </location>
    <ligand>
        <name>[4Fe-4S] cluster</name>
        <dbReference type="ChEBI" id="CHEBI:49883"/>
    </ligand>
</feature>
<evidence type="ECO:0000256" key="4">
    <source>
        <dbReference type="ARBA" id="ARBA00023004"/>
    </source>
</evidence>
<feature type="region of interest" description="Disordered" evidence="11">
    <location>
        <begin position="615"/>
        <end position="641"/>
    </location>
</feature>
<keyword evidence="8 9" id="KW-0119">Carbohydrate metabolism</keyword>
<keyword evidence="15" id="KW-1185">Reference proteome</keyword>
<dbReference type="InterPro" id="IPR004786">
    <property type="entry name" value="6-phosphgluc_deHydtase"/>
</dbReference>
<dbReference type="UniPathway" id="UPA00226"/>
<dbReference type="STRING" id="1035707.SAMN05216552_105110"/>
<evidence type="ECO:0000313" key="14">
    <source>
        <dbReference type="EMBL" id="SFV16297.1"/>
    </source>
</evidence>
<dbReference type="PROSITE" id="PS00886">
    <property type="entry name" value="ILVD_EDD_1"/>
    <property type="match status" value="1"/>
</dbReference>
<comment type="catalytic activity">
    <reaction evidence="9">
        <text>6-phospho-D-gluconate = 2-dehydro-3-deoxy-6-phospho-D-gluconate + H2O</text>
        <dbReference type="Rhea" id="RHEA:17277"/>
        <dbReference type="ChEBI" id="CHEBI:15377"/>
        <dbReference type="ChEBI" id="CHEBI:57569"/>
        <dbReference type="ChEBI" id="CHEBI:58759"/>
        <dbReference type="EC" id="4.2.1.12"/>
    </reaction>
</comment>
<dbReference type="PANTHER" id="PTHR43661">
    <property type="entry name" value="D-XYLONATE DEHYDRATASE"/>
    <property type="match status" value="1"/>
</dbReference>
<dbReference type="InterPro" id="IPR000581">
    <property type="entry name" value="ILV_EDD_N"/>
</dbReference>
<evidence type="ECO:0000256" key="1">
    <source>
        <dbReference type="ARBA" id="ARBA00006486"/>
    </source>
</evidence>
<dbReference type="Gene3D" id="3.50.30.80">
    <property type="entry name" value="IlvD/EDD C-terminal domain-like"/>
    <property type="match status" value="1"/>
</dbReference>
<evidence type="ECO:0000256" key="6">
    <source>
        <dbReference type="ARBA" id="ARBA00023064"/>
    </source>
</evidence>
<dbReference type="AlphaFoldDB" id="A0A1I7M366"/>
<dbReference type="RefSeq" id="WP_093560749.1">
    <property type="nucleotide sequence ID" value="NZ_FPBO01000051.1"/>
</dbReference>
<evidence type="ECO:0000256" key="3">
    <source>
        <dbReference type="ARBA" id="ARBA00022723"/>
    </source>
</evidence>
<comment type="similarity">
    <text evidence="1 9">Belongs to the IlvD/Edd family.</text>
</comment>
<dbReference type="GO" id="GO:0004456">
    <property type="term" value="F:phosphogluconate dehydratase activity"/>
    <property type="evidence" value="ECO:0007669"/>
    <property type="project" value="UniProtKB-UniRule"/>
</dbReference>
<dbReference type="GO" id="GO:0005829">
    <property type="term" value="C:cytosol"/>
    <property type="evidence" value="ECO:0007669"/>
    <property type="project" value="TreeGrafter"/>
</dbReference>
<dbReference type="OrthoDB" id="9807077at2"/>
<comment type="pathway">
    <text evidence="9">Carbohydrate metabolism; Entner-Doudoroff pathway.</text>
</comment>
<keyword evidence="4 9" id="KW-0408">Iron</keyword>
<proteinExistence type="inferred from homology"/>
<dbReference type="EMBL" id="FPBO01000051">
    <property type="protein sequence ID" value="SFV16297.1"/>
    <property type="molecule type" value="Genomic_DNA"/>
</dbReference>
<dbReference type="NCBIfam" id="TIGR01196">
    <property type="entry name" value="edd"/>
    <property type="match status" value="1"/>
</dbReference>
<comment type="function">
    <text evidence="9">Catalyzes the dehydration of 6-phospho-D-gluconate to 2-dehydro-3-deoxy-6-phospho-D-gluconate.</text>
</comment>
<organism evidence="14 15">
    <name type="scientific">Pseudoduganella namucuonensis</name>
    <dbReference type="NCBI Taxonomy" id="1035707"/>
    <lineage>
        <taxon>Bacteria</taxon>
        <taxon>Pseudomonadati</taxon>
        <taxon>Pseudomonadota</taxon>
        <taxon>Betaproteobacteria</taxon>
        <taxon>Burkholderiales</taxon>
        <taxon>Oxalobacteraceae</taxon>
        <taxon>Telluria group</taxon>
        <taxon>Pseudoduganella</taxon>
    </lineage>
</organism>
<gene>
    <name evidence="9" type="primary">edd</name>
    <name evidence="14" type="ORF">SAMN05216552_105110</name>
</gene>
<feature type="domain" description="Dihydroxy-acid/6-phosphogluconate dehydratase C-terminal" evidence="13">
    <location>
        <begin position="411"/>
        <end position="604"/>
    </location>
</feature>
<sequence length="641" mass="67608">MAVHPVLETVTARIIQRSRPSRGAYLAHLEAARVNGPQRGALSCTNLAHGFAAFPANDKLVLKEVKKPSVAIISSYNDMLSAHQPFETFPAIIKDAVRKVGAVAQFAGATPAMCDGVTQGQPGMELSLFSRDAIAQSTAIALSHNMFDSVLYLGVCDKIVPGLLIGALHFGHLPAVFVPAGPMTTGLSNKDKAAIRQRYAQGKATRDELLEGEAKSYHGAGTCTFYGTANSNQMLMEVMGLHLPGAAFISPGTELRDALTAAAAQRAALITAQGNEYIPVGHVVDEKSIVNAVVGLLATGGSTNHTLHLVAIAKAAGIVIDWNDFDELSKVVPLLTRIYPNGEADVNHFHAAGGTGFVIRELLDAGLLHDDVNTILGKGLRKHCAEPFLADGESPHGVTWRDAPLESGDEKVLRKHTNPFSADGGMVLVQGNLGRAVMKVSAVKEEHRTVQAPALVFNSQEEFMDTYKAGKLDRDFVAVLRFQGPRANGMPELHALTPALANLQDAGRKVALVTDGRMSGASGKVPAAIHVSPEVLAGGALGLVRDGDIIRVDGFTGTLEALVPSDVWHARALATADLTPNGVGMGRELFAMYRNSISAAESGATTFPLPSPIPTTVGLHAQDPVGNTVPGSDEDYSTKKD</sequence>
<feature type="domain" description="Dihydroxy-acid/6-phosphogluconate dehydratase N-terminal" evidence="12">
    <location>
        <begin position="67"/>
        <end position="381"/>
    </location>
</feature>
<dbReference type="InterPro" id="IPR020558">
    <property type="entry name" value="DiOHA_6PGluconate_deHydtase_CS"/>
</dbReference>
<evidence type="ECO:0000256" key="8">
    <source>
        <dbReference type="ARBA" id="ARBA00023277"/>
    </source>
</evidence>
<feature type="binding site" evidence="9">
    <location>
        <position position="223"/>
    </location>
    <ligand>
        <name>[4Fe-4S] cluster</name>
        <dbReference type="ChEBI" id="CHEBI:49883"/>
    </ligand>
</feature>
<dbReference type="EC" id="4.2.1.12" evidence="9 10"/>
<dbReference type="Pfam" id="PF24877">
    <property type="entry name" value="ILV_EDD_C"/>
    <property type="match status" value="1"/>
</dbReference>
<keyword evidence="5 9" id="KW-0411">Iron-sulfur</keyword>
<dbReference type="InterPro" id="IPR037237">
    <property type="entry name" value="IlvD/EDD_N"/>
</dbReference>
<evidence type="ECO:0000256" key="11">
    <source>
        <dbReference type="SAM" id="MobiDB-lite"/>
    </source>
</evidence>
<dbReference type="SUPFAM" id="SSF143975">
    <property type="entry name" value="IlvD/EDD N-terminal domain-like"/>
    <property type="match status" value="1"/>
</dbReference>
<evidence type="ECO:0000256" key="5">
    <source>
        <dbReference type="ARBA" id="ARBA00023014"/>
    </source>
</evidence>
<comment type="cofactor">
    <cofactor evidence="9">
        <name>[4Fe-4S] cluster</name>
        <dbReference type="ChEBI" id="CHEBI:49883"/>
    </cofactor>
    <text evidence="9">Binds 1 [4Fe-4S] cluster.</text>
</comment>
<dbReference type="Pfam" id="PF00920">
    <property type="entry name" value="ILVD_EDD_N"/>
    <property type="match status" value="1"/>
</dbReference>
<dbReference type="GO" id="GO:0046872">
    <property type="term" value="F:metal ion binding"/>
    <property type="evidence" value="ECO:0007669"/>
    <property type="project" value="UniProtKB-KW"/>
</dbReference>
<keyword evidence="7 9" id="KW-0456">Lyase</keyword>
<dbReference type="Proteomes" id="UP000199391">
    <property type="component" value="Unassembled WGS sequence"/>
</dbReference>
<dbReference type="InterPro" id="IPR042096">
    <property type="entry name" value="Dihydro-acid_dehy_C"/>
</dbReference>
<dbReference type="InterPro" id="IPR056740">
    <property type="entry name" value="ILV_EDD_C"/>
</dbReference>
<protein>
    <recommendedName>
        <fullName evidence="9 10">Phosphogluconate dehydratase</fullName>
        <ecNumber evidence="9 10">4.2.1.12</ecNumber>
    </recommendedName>
</protein>
<dbReference type="HAMAP" id="MF_02094">
    <property type="entry name" value="Edd"/>
    <property type="match status" value="1"/>
</dbReference>
<dbReference type="GO" id="GO:0009255">
    <property type="term" value="P:Entner-Doudoroff pathway through 6-phosphogluconate"/>
    <property type="evidence" value="ECO:0007669"/>
    <property type="project" value="UniProtKB-UniRule"/>
</dbReference>
<evidence type="ECO:0000256" key="7">
    <source>
        <dbReference type="ARBA" id="ARBA00023239"/>
    </source>
</evidence>
<dbReference type="GO" id="GO:0051539">
    <property type="term" value="F:4 iron, 4 sulfur cluster binding"/>
    <property type="evidence" value="ECO:0007669"/>
    <property type="project" value="UniProtKB-UniRule"/>
</dbReference>
<keyword evidence="3 9" id="KW-0479">Metal-binding</keyword>
<evidence type="ECO:0000313" key="15">
    <source>
        <dbReference type="Proteomes" id="UP000199391"/>
    </source>
</evidence>
<evidence type="ECO:0000259" key="12">
    <source>
        <dbReference type="Pfam" id="PF00920"/>
    </source>
</evidence>
<evidence type="ECO:0000259" key="13">
    <source>
        <dbReference type="Pfam" id="PF24877"/>
    </source>
</evidence>
<reference evidence="15" key="1">
    <citation type="submission" date="2016-10" db="EMBL/GenBank/DDBJ databases">
        <authorList>
            <person name="Varghese N."/>
            <person name="Submissions S."/>
        </authorList>
    </citation>
    <scope>NUCLEOTIDE SEQUENCE [LARGE SCALE GENOMIC DNA]</scope>
    <source>
        <strain evidence="15">CGMCC 1.11014</strain>
    </source>
</reference>